<proteinExistence type="predicted"/>
<evidence type="ECO:0000313" key="3">
    <source>
        <dbReference type="Proteomes" id="UP001629230"/>
    </source>
</evidence>
<keyword evidence="3" id="KW-1185">Reference proteome</keyword>
<dbReference type="RefSeq" id="WP_408180831.1">
    <property type="nucleotide sequence ID" value="NZ_JAQQEZ010000038.1"/>
</dbReference>
<dbReference type="Proteomes" id="UP001629230">
    <property type="component" value="Unassembled WGS sequence"/>
</dbReference>
<dbReference type="EMBL" id="JAQQEZ010000038">
    <property type="protein sequence ID" value="MFM0006272.1"/>
    <property type="molecule type" value="Genomic_DNA"/>
</dbReference>
<evidence type="ECO:0000256" key="1">
    <source>
        <dbReference type="SAM" id="MobiDB-lite"/>
    </source>
</evidence>
<protein>
    <submittedName>
        <fullName evidence="2">Uncharacterized protein</fullName>
    </submittedName>
</protein>
<comment type="caution">
    <text evidence="2">The sequence shown here is derived from an EMBL/GenBank/DDBJ whole genome shotgun (WGS) entry which is preliminary data.</text>
</comment>
<organism evidence="2 3">
    <name type="scientific">Paraburkholderia dipogonis</name>
    <dbReference type="NCBI Taxonomy" id="1211383"/>
    <lineage>
        <taxon>Bacteria</taxon>
        <taxon>Pseudomonadati</taxon>
        <taxon>Pseudomonadota</taxon>
        <taxon>Betaproteobacteria</taxon>
        <taxon>Burkholderiales</taxon>
        <taxon>Burkholderiaceae</taxon>
        <taxon>Paraburkholderia</taxon>
    </lineage>
</organism>
<evidence type="ECO:0000313" key="2">
    <source>
        <dbReference type="EMBL" id="MFM0006272.1"/>
    </source>
</evidence>
<gene>
    <name evidence="2" type="ORF">PQR57_35460</name>
</gene>
<accession>A0ABW9B482</accession>
<sequence>MTLAGSVSFGASPMNVRKHARQRAEQSRRHATLLYAADDDTTGLWPAKRAQQARDRERVRTGQCSQESMLFIAPEYIRQATIRRRSTEF</sequence>
<feature type="region of interest" description="Disordered" evidence="1">
    <location>
        <begin position="1"/>
        <end position="28"/>
    </location>
</feature>
<name>A0ABW9B482_9BURK</name>
<reference evidence="2 3" key="1">
    <citation type="journal article" date="2024" name="Chem. Sci.">
        <title>Discovery of megapolipeptins by genome mining of a Burkholderiales bacteria collection.</title>
        <authorList>
            <person name="Paulo B.S."/>
            <person name="Recchia M.J.J."/>
            <person name="Lee S."/>
            <person name="Fergusson C.H."/>
            <person name="Romanowski S.B."/>
            <person name="Hernandez A."/>
            <person name="Krull N."/>
            <person name="Liu D.Y."/>
            <person name="Cavanagh H."/>
            <person name="Bos A."/>
            <person name="Gray C.A."/>
            <person name="Murphy B.T."/>
            <person name="Linington R.G."/>
            <person name="Eustaquio A.S."/>
        </authorList>
    </citation>
    <scope>NUCLEOTIDE SEQUENCE [LARGE SCALE GENOMIC DNA]</scope>
    <source>
        <strain evidence="2 3">RL17-350-BIC-A</strain>
    </source>
</reference>